<dbReference type="InterPro" id="IPR002110">
    <property type="entry name" value="Ankyrin_rpt"/>
</dbReference>
<dbReference type="SUPFAM" id="SSF48403">
    <property type="entry name" value="Ankyrin repeat"/>
    <property type="match status" value="1"/>
</dbReference>
<evidence type="ECO:0000256" key="2">
    <source>
        <dbReference type="ARBA" id="ARBA00023043"/>
    </source>
</evidence>
<dbReference type="SMART" id="SM00248">
    <property type="entry name" value="ANK"/>
    <property type="match status" value="4"/>
</dbReference>
<protein>
    <recommendedName>
        <fullName evidence="9">Ion transport domain-containing protein</fullName>
    </recommendedName>
</protein>
<evidence type="ECO:0000256" key="5">
    <source>
        <dbReference type="SAM" id="MobiDB-lite"/>
    </source>
</evidence>
<keyword evidence="8" id="KW-1185">Reference proteome</keyword>
<dbReference type="Gene3D" id="1.25.40.20">
    <property type="entry name" value="Ankyrin repeat-containing domain"/>
    <property type="match status" value="2"/>
</dbReference>
<accession>A0ABP0KH73</accession>
<feature type="transmembrane region" description="Helical" evidence="6">
    <location>
        <begin position="666"/>
        <end position="686"/>
    </location>
</feature>
<evidence type="ECO:0000256" key="1">
    <source>
        <dbReference type="ARBA" id="ARBA00022737"/>
    </source>
</evidence>
<feature type="transmembrane region" description="Helical" evidence="6">
    <location>
        <begin position="892"/>
        <end position="917"/>
    </location>
</feature>
<reference evidence="7 8" key="1">
    <citation type="submission" date="2024-02" db="EMBL/GenBank/DDBJ databases">
        <authorList>
            <person name="Chen Y."/>
            <person name="Shah S."/>
            <person name="Dougan E. K."/>
            <person name="Thang M."/>
            <person name="Chan C."/>
        </authorList>
    </citation>
    <scope>NUCLEOTIDE SEQUENCE [LARGE SCALE GENOMIC DNA]</scope>
</reference>
<gene>
    <name evidence="7" type="ORF">CCMP2556_LOCUS16187</name>
</gene>
<proteinExistence type="predicted"/>
<feature type="region of interest" description="Disordered" evidence="5">
    <location>
        <begin position="1035"/>
        <end position="1059"/>
    </location>
</feature>
<dbReference type="InterPro" id="IPR036770">
    <property type="entry name" value="Ankyrin_rpt-contain_sf"/>
</dbReference>
<keyword evidence="6" id="KW-0472">Membrane</keyword>
<evidence type="ECO:0000313" key="8">
    <source>
        <dbReference type="Proteomes" id="UP001642484"/>
    </source>
</evidence>
<keyword evidence="6" id="KW-1133">Transmembrane helix</keyword>
<feature type="compositionally biased region" description="Polar residues" evidence="5">
    <location>
        <begin position="1049"/>
        <end position="1059"/>
    </location>
</feature>
<evidence type="ECO:0000256" key="6">
    <source>
        <dbReference type="SAM" id="Phobius"/>
    </source>
</evidence>
<keyword evidence="2 3" id="KW-0040">ANK repeat</keyword>
<name>A0ABP0KH73_9DINO</name>
<feature type="compositionally biased region" description="Basic and acidic residues" evidence="5">
    <location>
        <begin position="117"/>
        <end position="134"/>
    </location>
</feature>
<feature type="region of interest" description="Disordered" evidence="5">
    <location>
        <begin position="1"/>
        <end position="140"/>
    </location>
</feature>
<keyword evidence="6" id="KW-0812">Transmembrane</keyword>
<evidence type="ECO:0008006" key="9">
    <source>
        <dbReference type="Google" id="ProtNLM"/>
    </source>
</evidence>
<feature type="compositionally biased region" description="Basic residues" evidence="5">
    <location>
        <begin position="64"/>
        <end position="75"/>
    </location>
</feature>
<evidence type="ECO:0000256" key="4">
    <source>
        <dbReference type="SAM" id="Coils"/>
    </source>
</evidence>
<keyword evidence="4" id="KW-0175">Coiled coil</keyword>
<keyword evidence="1" id="KW-0677">Repeat</keyword>
<dbReference type="PANTHER" id="PTHR24198:SF194">
    <property type="entry name" value="INVERSIN-A"/>
    <property type="match status" value="1"/>
</dbReference>
<feature type="transmembrane region" description="Helical" evidence="6">
    <location>
        <begin position="768"/>
        <end position="789"/>
    </location>
</feature>
<evidence type="ECO:0000313" key="7">
    <source>
        <dbReference type="EMBL" id="CAK9025982.1"/>
    </source>
</evidence>
<feature type="repeat" description="ANK" evidence="3">
    <location>
        <begin position="341"/>
        <end position="373"/>
    </location>
</feature>
<feature type="coiled-coil region" evidence="4">
    <location>
        <begin position="1003"/>
        <end position="1030"/>
    </location>
</feature>
<feature type="transmembrane region" description="Helical" evidence="6">
    <location>
        <begin position="698"/>
        <end position="716"/>
    </location>
</feature>
<dbReference type="Proteomes" id="UP001642484">
    <property type="component" value="Unassembled WGS sequence"/>
</dbReference>
<sequence>MMPTDVADVSVFVSNEPLKEFSSDEEEQEQSHDIPSSSTQADSKEETTESSEVTNIEAKDRAAGKKKAAKKKCKKNVFIQDADEHFKDGQDSASEVRVPGSSDPEQWAKPVQGLPEVPKREVAPETIEEEKKPLESNNKGEAGDCERHCYRWWRWISSCVPFVEVELSEGSEDVNVNLKVLKLFQDKRVPSREALQMLLQQRADPNFRYEQQFELHGPVFADGCPLQLGVNSGDLRLVQLLIEYRGDIHTSTYSKKAGASQVTWCGNAPFAALPSDNVEMLKLLVESHNVSSNLTSYLGDKPGASLLWNSSYFGALKCTRYLLEVKAAISKTAPFQDIKGLNYAPLHVAARVGNEKCCELLLDFAADINEKSEVEVPEKSCLKGAWFFTPLDAAIEMSQIAVVKLLLKKKADLIIRKDSSKYQLTSENDQDVRIRRYDYSLQSLLRSGNSRVISEVAKALQDSWHQVTLLTVQDIVRFLKTPGEAPVNLMKALFYESGQIKYWQKQTQGDPCSKGKHDTYFRSEYILAVDPGPKRVYTHAANIQKILVYGQAQYVINFTEGPSKEDVESHWKSNGKATEEDIPSFVARLAPQPAKEKSWRRLFEKIVEVERVFLPVNFFACLVPNLHRSEKVLLAVATCPNQEIFRLRECEAIVSFNWTTVKYTQLFDLAIQALTSLLALLCISTLRDEAPEWCGSLTIFAGLGLPLVVLTILMRLGEVIGNEIRKAWDMYLEILLHLATLVLFSVFLSKGQVTCSDRGVIDNLWMRAFIIVVSSLRLMCCCDMLRLAYSEVNMIVTPIVSALAKSLPFCIAVIYFAFIMWQAYWTLDVEEWQNGWKAVIIAWRFAILGDFEVDELEGQEGTWHQVIDNEGGTMLTYEDPELTKNATVVRGVFILLCGIMFPVLIMNILISVLSVWLDFAIKNVWLDFQQARARRVLRYKAMTYACRRRQCCLRPKDKASDGSASVSSTFCRAGEKPSYIWFSAPKEEEVLHQDVEPGLNLKFKEVTEGAQKLDSRLKELEKNMQILVDTTTKNERRRAKQTFDKAFTPQGTANPGFTA</sequence>
<feature type="transmembrane region" description="Helical" evidence="6">
    <location>
        <begin position="728"/>
        <end position="748"/>
    </location>
</feature>
<dbReference type="PANTHER" id="PTHR24198">
    <property type="entry name" value="ANKYRIN REPEAT AND PROTEIN KINASE DOMAIN-CONTAINING PROTEIN"/>
    <property type="match status" value="1"/>
</dbReference>
<dbReference type="PROSITE" id="PS50088">
    <property type="entry name" value="ANK_REPEAT"/>
    <property type="match status" value="1"/>
</dbReference>
<organism evidence="7 8">
    <name type="scientific">Durusdinium trenchii</name>
    <dbReference type="NCBI Taxonomy" id="1381693"/>
    <lineage>
        <taxon>Eukaryota</taxon>
        <taxon>Sar</taxon>
        <taxon>Alveolata</taxon>
        <taxon>Dinophyceae</taxon>
        <taxon>Suessiales</taxon>
        <taxon>Symbiodiniaceae</taxon>
        <taxon>Durusdinium</taxon>
    </lineage>
</organism>
<dbReference type="Pfam" id="PF12796">
    <property type="entry name" value="Ank_2"/>
    <property type="match status" value="1"/>
</dbReference>
<evidence type="ECO:0000256" key="3">
    <source>
        <dbReference type="PROSITE-ProRule" id="PRU00023"/>
    </source>
</evidence>
<comment type="caution">
    <text evidence="7">The sequence shown here is derived from an EMBL/GenBank/DDBJ whole genome shotgun (WGS) entry which is preliminary data.</text>
</comment>
<dbReference type="EMBL" id="CAXAMN010008635">
    <property type="protein sequence ID" value="CAK9025982.1"/>
    <property type="molecule type" value="Genomic_DNA"/>
</dbReference>
<dbReference type="PROSITE" id="PS50297">
    <property type="entry name" value="ANK_REP_REGION"/>
    <property type="match status" value="1"/>
</dbReference>